<evidence type="ECO:0000256" key="2">
    <source>
        <dbReference type="ARBA" id="ARBA00022857"/>
    </source>
</evidence>
<feature type="compositionally biased region" description="Polar residues" evidence="5">
    <location>
        <begin position="226"/>
        <end position="240"/>
    </location>
</feature>
<dbReference type="Pfam" id="PF12796">
    <property type="entry name" value="Ank_2"/>
    <property type="match status" value="1"/>
</dbReference>
<feature type="repeat" description="ANK" evidence="4">
    <location>
        <begin position="504"/>
        <end position="536"/>
    </location>
</feature>
<dbReference type="SUPFAM" id="SSF51735">
    <property type="entry name" value="NAD(P)-binding Rossmann-fold domains"/>
    <property type="match status" value="1"/>
</dbReference>
<dbReference type="InterPro" id="IPR002347">
    <property type="entry name" value="SDR_fam"/>
</dbReference>
<dbReference type="InterPro" id="IPR002110">
    <property type="entry name" value="Ankyrin_rpt"/>
</dbReference>
<accession>A0A6A5ZQ53</accession>
<feature type="repeat" description="ANK" evidence="4">
    <location>
        <begin position="471"/>
        <end position="504"/>
    </location>
</feature>
<dbReference type="Pfam" id="PF00106">
    <property type="entry name" value="adh_short"/>
    <property type="match status" value="1"/>
</dbReference>
<sequence>MFEPSTIAASCAALGNTINQIILDARSFARKTRDSRHDMNAINAELLAIKTSLEIVHDDFTSYNTSTPSPFLVPISSIIVYCGNTIDDVHKLMLMLSANQLQAESWRATKHDEVDSARHRLEVLRLALDLALDHISIFPISPPFPDVVNTPSTREQGTQEVFELLQRIDNEHSNIKRRSTDHTELLLKWLKELRQCTEATYESLVAEGGAPKRSDSAEPEAGYLSRRNTPLSGQTSATESSGAGIGAWLESISAHTVQRSAERAELITITRTKKSATAEPRTFYSESSTSGSYSTAKSWYSKTRSRTGGPIAILRGKKSKRHASRHTSTATSSDASAAPTVPRLPIRSLDPDKMPIAKSRRLALTEDQRVALDWDLRHISSIASATSVERVLREGADPNVEDPHFGRLYVRAAYHLPLETVKLLVEYGADITRTDIGPYCSALHAAVLGQKLDTVQHLVGLGANIETTNVTGETPLHLAVKTAGAYPIARFLLEAGADVDAACEGGTPLQVALSSSRLDSRERSMLVELLLAHGAEELLPPRPTFTETNIPSLDGKVLIVTGGNAGIGLELVKMLYGRCGCTVCIASRSPTRIAAAIETIKSSVKTPEATPSHLKSLDADFNDLTTIFKAASTFSNQETRLDVLWNNAGIAQAPAGSTTVQGYEAHMGANCLGPHLFTKLLLPLLLKTANTAPSSSAWDPVSLLGKLLMSSFIYDARMGAYTELWAGLSEEVTTQDGGKFGVPWGGRWHPNPRNDILASLKAKEEGGTGVAAEFWDWCEEQTKPFAS</sequence>
<dbReference type="AlphaFoldDB" id="A0A6A5ZQ53"/>
<protein>
    <submittedName>
        <fullName evidence="6">Uncharacterized protein</fullName>
    </submittedName>
</protein>
<feature type="compositionally biased region" description="Basic residues" evidence="5">
    <location>
        <begin position="316"/>
        <end position="325"/>
    </location>
</feature>
<keyword evidence="2" id="KW-0521">NADP</keyword>
<dbReference type="GO" id="GO:0016491">
    <property type="term" value="F:oxidoreductase activity"/>
    <property type="evidence" value="ECO:0007669"/>
    <property type="project" value="UniProtKB-KW"/>
</dbReference>
<keyword evidence="3" id="KW-0560">Oxidoreductase</keyword>
<gene>
    <name evidence="6" type="ORF">BDV96DRAFT_668326</name>
</gene>
<feature type="region of interest" description="Disordered" evidence="5">
    <location>
        <begin position="207"/>
        <end position="240"/>
    </location>
</feature>
<evidence type="ECO:0000256" key="1">
    <source>
        <dbReference type="ARBA" id="ARBA00006484"/>
    </source>
</evidence>
<evidence type="ECO:0000256" key="3">
    <source>
        <dbReference type="ARBA" id="ARBA00023002"/>
    </source>
</evidence>
<evidence type="ECO:0000256" key="4">
    <source>
        <dbReference type="PROSITE-ProRule" id="PRU00023"/>
    </source>
</evidence>
<keyword evidence="4" id="KW-0040">ANK repeat</keyword>
<keyword evidence="7" id="KW-1185">Reference proteome</keyword>
<feature type="compositionally biased region" description="Low complexity" evidence="5">
    <location>
        <begin position="326"/>
        <end position="338"/>
    </location>
</feature>
<dbReference type="SUPFAM" id="SSF48403">
    <property type="entry name" value="Ankyrin repeat"/>
    <property type="match status" value="1"/>
</dbReference>
<dbReference type="OrthoDB" id="426293at2759"/>
<dbReference type="PRINTS" id="PR00081">
    <property type="entry name" value="GDHRDH"/>
</dbReference>
<dbReference type="InterPro" id="IPR036291">
    <property type="entry name" value="NAD(P)-bd_dom_sf"/>
</dbReference>
<organism evidence="6 7">
    <name type="scientific">Lophiotrema nucula</name>
    <dbReference type="NCBI Taxonomy" id="690887"/>
    <lineage>
        <taxon>Eukaryota</taxon>
        <taxon>Fungi</taxon>
        <taxon>Dikarya</taxon>
        <taxon>Ascomycota</taxon>
        <taxon>Pezizomycotina</taxon>
        <taxon>Dothideomycetes</taxon>
        <taxon>Pleosporomycetidae</taxon>
        <taxon>Pleosporales</taxon>
        <taxon>Lophiotremataceae</taxon>
        <taxon>Lophiotrema</taxon>
    </lineage>
</organism>
<dbReference type="Gene3D" id="1.25.40.20">
    <property type="entry name" value="Ankyrin repeat-containing domain"/>
    <property type="match status" value="1"/>
</dbReference>
<evidence type="ECO:0000256" key="5">
    <source>
        <dbReference type="SAM" id="MobiDB-lite"/>
    </source>
</evidence>
<name>A0A6A5ZQ53_9PLEO</name>
<evidence type="ECO:0000313" key="6">
    <source>
        <dbReference type="EMBL" id="KAF2121599.1"/>
    </source>
</evidence>
<proteinExistence type="inferred from homology"/>
<evidence type="ECO:0000313" key="7">
    <source>
        <dbReference type="Proteomes" id="UP000799770"/>
    </source>
</evidence>
<comment type="similarity">
    <text evidence="1">Belongs to the short-chain dehydrogenases/reductases (SDR) family.</text>
</comment>
<feature type="region of interest" description="Disordered" evidence="5">
    <location>
        <begin position="316"/>
        <end position="350"/>
    </location>
</feature>
<reference evidence="6" key="1">
    <citation type="journal article" date="2020" name="Stud. Mycol.">
        <title>101 Dothideomycetes genomes: a test case for predicting lifestyles and emergence of pathogens.</title>
        <authorList>
            <person name="Haridas S."/>
            <person name="Albert R."/>
            <person name="Binder M."/>
            <person name="Bloem J."/>
            <person name="Labutti K."/>
            <person name="Salamov A."/>
            <person name="Andreopoulos B."/>
            <person name="Baker S."/>
            <person name="Barry K."/>
            <person name="Bills G."/>
            <person name="Bluhm B."/>
            <person name="Cannon C."/>
            <person name="Castanera R."/>
            <person name="Culley D."/>
            <person name="Daum C."/>
            <person name="Ezra D."/>
            <person name="Gonzalez J."/>
            <person name="Henrissat B."/>
            <person name="Kuo A."/>
            <person name="Liang C."/>
            <person name="Lipzen A."/>
            <person name="Lutzoni F."/>
            <person name="Magnuson J."/>
            <person name="Mondo S."/>
            <person name="Nolan M."/>
            <person name="Ohm R."/>
            <person name="Pangilinan J."/>
            <person name="Park H.-J."/>
            <person name="Ramirez L."/>
            <person name="Alfaro M."/>
            <person name="Sun H."/>
            <person name="Tritt A."/>
            <person name="Yoshinaga Y."/>
            <person name="Zwiers L.-H."/>
            <person name="Turgeon B."/>
            <person name="Goodwin S."/>
            <person name="Spatafora J."/>
            <person name="Crous P."/>
            <person name="Grigoriev I."/>
        </authorList>
    </citation>
    <scope>NUCLEOTIDE SEQUENCE</scope>
    <source>
        <strain evidence="6">CBS 627.86</strain>
    </source>
</reference>
<dbReference type="InterPro" id="IPR036770">
    <property type="entry name" value="Ankyrin_rpt-contain_sf"/>
</dbReference>
<dbReference type="PANTHER" id="PTHR24320:SF236">
    <property type="entry name" value="SHORT-CHAIN DEHYDROGENASE-RELATED"/>
    <property type="match status" value="1"/>
</dbReference>
<dbReference type="PROSITE" id="PS50088">
    <property type="entry name" value="ANK_REPEAT"/>
    <property type="match status" value="2"/>
</dbReference>
<dbReference type="PANTHER" id="PTHR24320">
    <property type="entry name" value="RETINOL DEHYDROGENASE"/>
    <property type="match status" value="1"/>
</dbReference>
<dbReference type="Gene3D" id="3.40.50.720">
    <property type="entry name" value="NAD(P)-binding Rossmann-like Domain"/>
    <property type="match status" value="1"/>
</dbReference>
<dbReference type="EMBL" id="ML977312">
    <property type="protein sequence ID" value="KAF2121599.1"/>
    <property type="molecule type" value="Genomic_DNA"/>
</dbReference>
<dbReference type="SMART" id="SM00248">
    <property type="entry name" value="ANK"/>
    <property type="match status" value="4"/>
</dbReference>
<dbReference type="Proteomes" id="UP000799770">
    <property type="component" value="Unassembled WGS sequence"/>
</dbReference>
<dbReference type="PROSITE" id="PS50297">
    <property type="entry name" value="ANK_REP_REGION"/>
    <property type="match status" value="2"/>
</dbReference>